<evidence type="ECO:0000313" key="3">
    <source>
        <dbReference type="Proteomes" id="UP000272471"/>
    </source>
</evidence>
<proteinExistence type="predicted"/>
<evidence type="ECO:0000313" key="2">
    <source>
        <dbReference type="EMBL" id="RMQ21689.1"/>
    </source>
</evidence>
<dbReference type="Proteomes" id="UP000272471">
    <property type="component" value="Unassembled WGS sequence"/>
</dbReference>
<name>A0A0P9R9T0_PSESG</name>
<evidence type="ECO:0000313" key="4">
    <source>
        <dbReference type="Proteomes" id="UP000273536"/>
    </source>
</evidence>
<reference evidence="3 4" key="1">
    <citation type="submission" date="2018-08" db="EMBL/GenBank/DDBJ databases">
        <title>Recombination of ecologically and evolutionarily significant loci maintains genetic cohesion in the Pseudomonas syringae species complex.</title>
        <authorList>
            <person name="Dillon M."/>
            <person name="Thakur S."/>
            <person name="Almeida R.N.D."/>
            <person name="Weir B.S."/>
            <person name="Guttman D.S."/>
        </authorList>
    </citation>
    <scope>NUCLEOTIDE SEQUENCE [LARGE SCALE GENOMIC DNA]</scope>
    <source>
        <strain evidence="2 3">ICMP 4182</strain>
        <strain evidence="1 4">ICMP 6372</strain>
    </source>
</reference>
<dbReference type="AlphaFoldDB" id="A0A0P9R9T0"/>
<gene>
    <name evidence="2" type="ORF">ALQ11_102929</name>
    <name evidence="1" type="ORF">ALQ42_102856</name>
</gene>
<dbReference type="EMBL" id="RBPS01000078">
    <property type="protein sequence ID" value="RMO39361.1"/>
    <property type="molecule type" value="Genomic_DNA"/>
</dbReference>
<dbReference type="EMBL" id="RBQX01000021">
    <property type="protein sequence ID" value="RMQ21689.1"/>
    <property type="molecule type" value="Genomic_DNA"/>
</dbReference>
<organism evidence="2 3">
    <name type="scientific">Pseudomonas savastanoi pv. glycinea</name>
    <name type="common">Pseudomonas syringae pv. glycinea</name>
    <dbReference type="NCBI Taxonomy" id="318"/>
    <lineage>
        <taxon>Bacteria</taxon>
        <taxon>Pseudomonadati</taxon>
        <taxon>Pseudomonadota</taxon>
        <taxon>Gammaproteobacteria</taxon>
        <taxon>Pseudomonadales</taxon>
        <taxon>Pseudomonadaceae</taxon>
        <taxon>Pseudomonas</taxon>
    </lineage>
</organism>
<evidence type="ECO:0000313" key="1">
    <source>
        <dbReference type="EMBL" id="RMO39361.1"/>
    </source>
</evidence>
<comment type="caution">
    <text evidence="2">The sequence shown here is derived from an EMBL/GenBank/DDBJ whole genome shotgun (WGS) entry which is preliminary data.</text>
</comment>
<protein>
    <submittedName>
        <fullName evidence="2">Uncharacterized protein</fullName>
    </submittedName>
</protein>
<sequence>MPITTQGNTEMMPMIEAMRLTTGLLKRMPSRSGWVVRLKRLPQVQARLAIRYMAVTPSVA</sequence>
<accession>A0A0P9R9T0</accession>
<dbReference type="Proteomes" id="UP000273536">
    <property type="component" value="Unassembled WGS sequence"/>
</dbReference>